<reference evidence="4" key="1">
    <citation type="submission" date="2021-02" db="EMBL/GenBank/DDBJ databases">
        <authorList>
            <person name="Nowell W R."/>
        </authorList>
    </citation>
    <scope>NUCLEOTIDE SEQUENCE</scope>
</reference>
<evidence type="ECO:0000256" key="2">
    <source>
        <dbReference type="PROSITE-ProRule" id="PRU00504"/>
    </source>
</evidence>
<proteinExistence type="predicted"/>
<dbReference type="OrthoDB" id="273823at2759"/>
<dbReference type="PANTHER" id="PTHR24104">
    <property type="entry name" value="E3 UBIQUITIN-PROTEIN LIGASE NHLRC1-RELATED"/>
    <property type="match status" value="1"/>
</dbReference>
<sequence>MHIQSRINCMPSDQHLSRKNSRSDNFIHVNIRSPIRRKITNSKSVTLHGRSRSAPKVIEQLYEKQNNEINISSKTSTNSSETIYQKSRQLFQNDSTKSKIPQKKKYKCTRKCAIGSLLILSIFVIITVSILIILLLSRKATRTRSVAVPILRWNTTGITVAGISRVLGNSSDQLNRPLHVILDYLNTLYIADSDNNRVQKYLKNATNGTTVAGNSTAGSYPNQLDDPSSLLVDETGDLFVADSLNNRIQFWPFLSMSGTTVAGNSSGFPGNTNNTLFNPYDVVRDSKTGTLYITDFSNHRIMSHASGASSGNIVAGGNGAGLNNTQLNYPIRCYLDSALTSFIIINMDNNNIDRSTSTLFRTPRALTLDPMGNLYVADRDNHRIQFFLNGQSNGTTIAGITGISGNNTNLLSKSRSVILDSQLNLYNRHR</sequence>
<dbReference type="SUPFAM" id="SSF101898">
    <property type="entry name" value="NHL repeat"/>
    <property type="match status" value="1"/>
</dbReference>
<protein>
    <recommendedName>
        <fullName evidence="6">NHL repeat containing protein-like protein</fullName>
    </recommendedName>
</protein>
<evidence type="ECO:0000256" key="3">
    <source>
        <dbReference type="SAM" id="Phobius"/>
    </source>
</evidence>
<gene>
    <name evidence="4" type="ORF">EDS130_LOCUS38637</name>
</gene>
<dbReference type="AlphaFoldDB" id="A0A815NQD6"/>
<comment type="caution">
    <text evidence="4">The sequence shown here is derived from an EMBL/GenBank/DDBJ whole genome shotgun (WGS) entry which is preliminary data.</text>
</comment>
<evidence type="ECO:0000313" key="5">
    <source>
        <dbReference type="Proteomes" id="UP000663852"/>
    </source>
</evidence>
<accession>A0A815NQD6</accession>
<name>A0A815NQD6_ADIRI</name>
<evidence type="ECO:0000313" key="4">
    <source>
        <dbReference type="EMBL" id="CAF1437638.1"/>
    </source>
</evidence>
<dbReference type="Proteomes" id="UP000663852">
    <property type="component" value="Unassembled WGS sequence"/>
</dbReference>
<dbReference type="CDD" id="cd05819">
    <property type="entry name" value="NHL"/>
    <property type="match status" value="1"/>
</dbReference>
<organism evidence="4 5">
    <name type="scientific">Adineta ricciae</name>
    <name type="common">Rotifer</name>
    <dbReference type="NCBI Taxonomy" id="249248"/>
    <lineage>
        <taxon>Eukaryota</taxon>
        <taxon>Metazoa</taxon>
        <taxon>Spiralia</taxon>
        <taxon>Gnathifera</taxon>
        <taxon>Rotifera</taxon>
        <taxon>Eurotatoria</taxon>
        <taxon>Bdelloidea</taxon>
        <taxon>Adinetida</taxon>
        <taxon>Adinetidae</taxon>
        <taxon>Adineta</taxon>
    </lineage>
</organism>
<dbReference type="GO" id="GO:0061630">
    <property type="term" value="F:ubiquitin protein ligase activity"/>
    <property type="evidence" value="ECO:0007669"/>
    <property type="project" value="TreeGrafter"/>
</dbReference>
<dbReference type="GO" id="GO:0008270">
    <property type="term" value="F:zinc ion binding"/>
    <property type="evidence" value="ECO:0007669"/>
    <property type="project" value="UniProtKB-KW"/>
</dbReference>
<dbReference type="EMBL" id="CAJNOJ010000409">
    <property type="protein sequence ID" value="CAF1437638.1"/>
    <property type="molecule type" value="Genomic_DNA"/>
</dbReference>
<keyword evidence="3" id="KW-0812">Transmembrane</keyword>
<dbReference type="InterPro" id="IPR011042">
    <property type="entry name" value="6-blade_b-propeller_TolB-like"/>
</dbReference>
<dbReference type="PROSITE" id="PS51125">
    <property type="entry name" value="NHL"/>
    <property type="match status" value="1"/>
</dbReference>
<dbReference type="Gene3D" id="2.40.10.500">
    <property type="match status" value="1"/>
</dbReference>
<dbReference type="GO" id="GO:0043161">
    <property type="term" value="P:proteasome-mediated ubiquitin-dependent protein catabolic process"/>
    <property type="evidence" value="ECO:0007669"/>
    <property type="project" value="TreeGrafter"/>
</dbReference>
<evidence type="ECO:0008006" key="6">
    <source>
        <dbReference type="Google" id="ProtNLM"/>
    </source>
</evidence>
<feature type="transmembrane region" description="Helical" evidence="3">
    <location>
        <begin position="112"/>
        <end position="136"/>
    </location>
</feature>
<dbReference type="GO" id="GO:0000209">
    <property type="term" value="P:protein polyubiquitination"/>
    <property type="evidence" value="ECO:0007669"/>
    <property type="project" value="TreeGrafter"/>
</dbReference>
<feature type="repeat" description="NHL" evidence="2">
    <location>
        <begin position="360"/>
        <end position="390"/>
    </location>
</feature>
<keyword evidence="1" id="KW-0677">Repeat</keyword>
<dbReference type="InterPro" id="IPR001258">
    <property type="entry name" value="NHL_repeat"/>
</dbReference>
<keyword evidence="3" id="KW-1133">Transmembrane helix</keyword>
<dbReference type="Pfam" id="PF01436">
    <property type="entry name" value="NHL"/>
    <property type="match status" value="1"/>
</dbReference>
<evidence type="ECO:0000256" key="1">
    <source>
        <dbReference type="ARBA" id="ARBA00022737"/>
    </source>
</evidence>
<dbReference type="PANTHER" id="PTHR24104:SF25">
    <property type="entry name" value="PROTEIN LIN-41"/>
    <property type="match status" value="1"/>
</dbReference>
<keyword evidence="3" id="KW-0472">Membrane</keyword>
<dbReference type="InterPro" id="IPR050952">
    <property type="entry name" value="TRIM-NHL_E3_ligases"/>
</dbReference>
<dbReference type="Gene3D" id="2.120.10.30">
    <property type="entry name" value="TolB, C-terminal domain"/>
    <property type="match status" value="2"/>
</dbReference>